<comment type="similarity">
    <text evidence="8">Belongs to the cysteine-rich repeat secretory protein family. Plasmodesmata-located proteins (PDLD) subfamily.</text>
</comment>
<keyword evidence="2" id="KW-0945">Host-virus interaction</keyword>
<dbReference type="Pfam" id="PF01657">
    <property type="entry name" value="Stress-antifung"/>
    <property type="match status" value="2"/>
</dbReference>
<keyword evidence="6" id="KW-1015">Disulfide bond</keyword>
<dbReference type="InterPro" id="IPR002902">
    <property type="entry name" value="GNK2"/>
</dbReference>
<evidence type="ECO:0000259" key="11">
    <source>
        <dbReference type="PROSITE" id="PS51473"/>
    </source>
</evidence>
<evidence type="ECO:0000313" key="12">
    <source>
        <dbReference type="EMBL" id="CAB4285715.1"/>
    </source>
</evidence>
<gene>
    <name evidence="12" type="ORF">CURHAP_LOCUS41569</name>
</gene>
<organism evidence="12 13">
    <name type="scientific">Prunus armeniaca</name>
    <name type="common">Apricot</name>
    <name type="synonym">Armeniaca vulgaris</name>
    <dbReference type="NCBI Taxonomy" id="36596"/>
    <lineage>
        <taxon>Eukaryota</taxon>
        <taxon>Viridiplantae</taxon>
        <taxon>Streptophyta</taxon>
        <taxon>Embryophyta</taxon>
        <taxon>Tracheophyta</taxon>
        <taxon>Spermatophyta</taxon>
        <taxon>Magnoliopsida</taxon>
        <taxon>eudicotyledons</taxon>
        <taxon>Gunneridae</taxon>
        <taxon>Pentapetalae</taxon>
        <taxon>rosids</taxon>
        <taxon>fabids</taxon>
        <taxon>Rosales</taxon>
        <taxon>Rosaceae</taxon>
        <taxon>Amygdaloideae</taxon>
        <taxon>Amygdaleae</taxon>
        <taxon>Prunus</taxon>
    </lineage>
</organism>
<dbReference type="GO" id="GO:0010497">
    <property type="term" value="P:plasmodesmata-mediated intercellular transport"/>
    <property type="evidence" value="ECO:0007669"/>
    <property type="project" value="TreeGrafter"/>
</dbReference>
<evidence type="ECO:0000256" key="6">
    <source>
        <dbReference type="ARBA" id="ARBA00023157"/>
    </source>
</evidence>
<feature type="domain" description="Gnk2-homologous" evidence="11">
    <location>
        <begin position="145"/>
        <end position="245"/>
    </location>
</feature>
<dbReference type="InterPro" id="IPR038408">
    <property type="entry name" value="GNK2_sf"/>
</dbReference>
<keyword evidence="9" id="KW-0812">Transmembrane</keyword>
<dbReference type="InterPro" id="IPR051378">
    <property type="entry name" value="Cell2Cell_Antifungal"/>
</dbReference>
<dbReference type="GO" id="GO:0009506">
    <property type="term" value="C:plasmodesma"/>
    <property type="evidence" value="ECO:0007669"/>
    <property type="project" value="UniProtKB-SubCell"/>
</dbReference>
<feature type="signal peptide" evidence="10">
    <location>
        <begin position="1"/>
        <end position="26"/>
    </location>
</feature>
<dbReference type="PANTHER" id="PTHR32080">
    <property type="entry name" value="ANTIFUNGAL PROTEIN GINKBILOBIN-2-LIKE"/>
    <property type="match status" value="1"/>
</dbReference>
<dbReference type="Proteomes" id="UP000507222">
    <property type="component" value="Unassembled WGS sequence"/>
</dbReference>
<evidence type="ECO:0000256" key="7">
    <source>
        <dbReference type="ARBA" id="ARBA00024184"/>
    </source>
</evidence>
<feature type="transmembrane region" description="Helical" evidence="9">
    <location>
        <begin position="267"/>
        <end position="287"/>
    </location>
</feature>
<evidence type="ECO:0000256" key="1">
    <source>
        <dbReference type="ARBA" id="ARBA00004251"/>
    </source>
</evidence>
<dbReference type="EMBL" id="CAEKDK010000006">
    <property type="protein sequence ID" value="CAB4285715.1"/>
    <property type="molecule type" value="Genomic_DNA"/>
</dbReference>
<keyword evidence="5" id="KW-0965">Cell junction</keyword>
<evidence type="ECO:0000256" key="4">
    <source>
        <dbReference type="ARBA" id="ARBA00022737"/>
    </source>
</evidence>
<dbReference type="CDD" id="cd23509">
    <property type="entry name" value="Gnk2-like"/>
    <property type="match status" value="1"/>
</dbReference>
<evidence type="ECO:0000256" key="9">
    <source>
        <dbReference type="SAM" id="Phobius"/>
    </source>
</evidence>
<feature type="domain" description="Gnk2-homologous" evidence="11">
    <location>
        <begin position="33"/>
        <end position="138"/>
    </location>
</feature>
<keyword evidence="9" id="KW-0472">Membrane</keyword>
<dbReference type="PROSITE" id="PS51473">
    <property type="entry name" value="GNK2"/>
    <property type="match status" value="2"/>
</dbReference>
<evidence type="ECO:0000256" key="8">
    <source>
        <dbReference type="ARBA" id="ARBA00038393"/>
    </source>
</evidence>
<feature type="chain" id="PRO_5026975811" description="Gnk2-homologous domain-containing protein" evidence="10">
    <location>
        <begin position="27"/>
        <end position="342"/>
    </location>
</feature>
<name>A0A6J5VE59_PRUAR</name>
<dbReference type="GO" id="GO:0005886">
    <property type="term" value="C:plasma membrane"/>
    <property type="evidence" value="ECO:0007669"/>
    <property type="project" value="UniProtKB-SubCell"/>
</dbReference>
<accession>A0A6J5VE59</accession>
<reference evidence="12 13" key="1">
    <citation type="submission" date="2020-05" db="EMBL/GenBank/DDBJ databases">
        <authorList>
            <person name="Campoy J."/>
            <person name="Schneeberger K."/>
            <person name="Spophaly S."/>
        </authorList>
    </citation>
    <scope>NUCLEOTIDE SEQUENCE [LARGE SCALE GENOMIC DNA]</scope>
    <source>
        <strain evidence="12">PruArmRojPasFocal</strain>
    </source>
</reference>
<dbReference type="PANTHER" id="PTHR32080:SF6">
    <property type="entry name" value="PLASMODESMATA-LOCATED PROTEIN 4"/>
    <property type="match status" value="1"/>
</dbReference>
<evidence type="ECO:0000256" key="5">
    <source>
        <dbReference type="ARBA" id="ARBA00022949"/>
    </source>
</evidence>
<dbReference type="AlphaFoldDB" id="A0A6J5VE59"/>
<dbReference type="GO" id="GO:0046739">
    <property type="term" value="P:transport of virus in multicellular host"/>
    <property type="evidence" value="ECO:0007669"/>
    <property type="project" value="TreeGrafter"/>
</dbReference>
<keyword evidence="9" id="KW-1133">Transmembrane helix</keyword>
<dbReference type="Gene3D" id="3.30.430.20">
    <property type="entry name" value="Gnk2 domain, C-X8-C-X2-C motif"/>
    <property type="match status" value="2"/>
</dbReference>
<proteinExistence type="inferred from homology"/>
<sequence>MDLTLKPFFLCFAALLLLLLSLLSSANPVNSDYNTLVYNQCANQTFTTPPTQQTLSSLFQELIAHSSQSKFFKHTQATGDDDETGISGLFQCIQDISNEECHSCVSTLPDLSNTLCRESVSARVQLHGCYMHYELDGFDSESSNHKLMHKTCGELSNGLAVGFEEMRGAAFAALESGIVVSGDGFYKTSYEAVQVMAQCVGGLGGCECGGCVSSAVQIAEAECGAALSGQIYLEECFLSYAYHPDEIPDHPHPETRRDRNGSNGKSVAIVVGGAAALCLGIYILHGARRETQRERQKEEQRQRLCIFSPHVATCLPPILVMEESHKQVEESHEQVEDIDSAF</sequence>
<keyword evidence="4" id="KW-0677">Repeat</keyword>
<evidence type="ECO:0000313" key="13">
    <source>
        <dbReference type="Proteomes" id="UP000507222"/>
    </source>
</evidence>
<evidence type="ECO:0000256" key="3">
    <source>
        <dbReference type="ARBA" id="ARBA00022729"/>
    </source>
</evidence>
<keyword evidence="3 10" id="KW-0732">Signal</keyword>
<evidence type="ECO:0000256" key="2">
    <source>
        <dbReference type="ARBA" id="ARBA00022581"/>
    </source>
</evidence>
<evidence type="ECO:0000256" key="10">
    <source>
        <dbReference type="SAM" id="SignalP"/>
    </source>
</evidence>
<comment type="subcellular location">
    <subcellularLocation>
        <location evidence="7">Cell junction</location>
        <location evidence="7">Plasmodesma</location>
    </subcellularLocation>
    <subcellularLocation>
        <location evidence="1">Cell membrane</location>
        <topology evidence="1">Single-pass type I membrane protein</topology>
    </subcellularLocation>
</comment>
<protein>
    <recommendedName>
        <fullName evidence="11">Gnk2-homologous domain-containing protein</fullName>
    </recommendedName>
</protein>